<name>A0AA41R6G2_9BACT</name>
<gene>
    <name evidence="5" type="ORF">MRX98_15715</name>
</gene>
<dbReference type="EMBL" id="JALJRB010000020">
    <property type="protein sequence ID" value="MCJ8502030.1"/>
    <property type="molecule type" value="Genomic_DNA"/>
</dbReference>
<dbReference type="Gene3D" id="3.40.50.1450">
    <property type="entry name" value="HybD-like"/>
    <property type="match status" value="1"/>
</dbReference>
<evidence type="ECO:0000313" key="5">
    <source>
        <dbReference type="EMBL" id="MCJ8502030.1"/>
    </source>
</evidence>
<dbReference type="GO" id="GO:0016485">
    <property type="term" value="P:protein processing"/>
    <property type="evidence" value="ECO:0007669"/>
    <property type="project" value="TreeGrafter"/>
</dbReference>
<keyword evidence="2 5" id="KW-0645">Protease</keyword>
<protein>
    <submittedName>
        <fullName evidence="5">Hydrogenase maturation protease</fullName>
    </submittedName>
</protein>
<organism evidence="5 6">
    <name type="scientific">Desulfatitalea alkaliphila</name>
    <dbReference type="NCBI Taxonomy" id="2929485"/>
    <lineage>
        <taxon>Bacteria</taxon>
        <taxon>Pseudomonadati</taxon>
        <taxon>Thermodesulfobacteriota</taxon>
        <taxon>Desulfobacteria</taxon>
        <taxon>Desulfobacterales</taxon>
        <taxon>Desulfosarcinaceae</taxon>
        <taxon>Desulfatitalea</taxon>
    </lineage>
</organism>
<keyword evidence="3" id="KW-0064">Aspartyl protease</keyword>
<dbReference type="GO" id="GO:0008047">
    <property type="term" value="F:enzyme activator activity"/>
    <property type="evidence" value="ECO:0007669"/>
    <property type="project" value="InterPro"/>
</dbReference>
<dbReference type="NCBIfam" id="TIGR00072">
    <property type="entry name" value="hydrog_prot"/>
    <property type="match status" value="1"/>
</dbReference>
<dbReference type="RefSeq" id="WP_246911804.1">
    <property type="nucleotide sequence ID" value="NZ_JALJRB010000020.1"/>
</dbReference>
<evidence type="ECO:0000256" key="4">
    <source>
        <dbReference type="ARBA" id="ARBA00022801"/>
    </source>
</evidence>
<reference evidence="5" key="1">
    <citation type="submission" date="2022-04" db="EMBL/GenBank/DDBJ databases">
        <title>Desulfatitalea alkaliphila sp. nov., a novel anaerobic sulfate-reducing bacterium isolated from terrestrial mud volcano, Taman Peninsula, Russia.</title>
        <authorList>
            <person name="Khomyakova M.A."/>
            <person name="Merkel A.Y."/>
            <person name="Slobodkin A.I."/>
        </authorList>
    </citation>
    <scope>NUCLEOTIDE SEQUENCE</scope>
    <source>
        <strain evidence="5">M08but</strain>
    </source>
</reference>
<keyword evidence="6" id="KW-1185">Reference proteome</keyword>
<dbReference type="Proteomes" id="UP001165427">
    <property type="component" value="Unassembled WGS sequence"/>
</dbReference>
<evidence type="ECO:0000256" key="2">
    <source>
        <dbReference type="ARBA" id="ARBA00022670"/>
    </source>
</evidence>
<dbReference type="InterPro" id="IPR000671">
    <property type="entry name" value="Peptidase_A31"/>
</dbReference>
<keyword evidence="4" id="KW-0378">Hydrolase</keyword>
<dbReference type="InterPro" id="IPR023430">
    <property type="entry name" value="Pept_HybD-like_dom_sf"/>
</dbReference>
<proteinExistence type="inferred from homology"/>
<comment type="similarity">
    <text evidence="1">Belongs to the peptidase A31 family.</text>
</comment>
<dbReference type="SUPFAM" id="SSF53163">
    <property type="entry name" value="HybD-like"/>
    <property type="match status" value="1"/>
</dbReference>
<dbReference type="PANTHER" id="PTHR30302">
    <property type="entry name" value="HYDROGENASE 1 MATURATION PROTEASE"/>
    <property type="match status" value="1"/>
</dbReference>
<comment type="caution">
    <text evidence="5">The sequence shown here is derived from an EMBL/GenBank/DDBJ whole genome shotgun (WGS) entry which is preliminary data.</text>
</comment>
<dbReference type="CDD" id="cd00518">
    <property type="entry name" value="H2MP"/>
    <property type="match status" value="1"/>
</dbReference>
<evidence type="ECO:0000256" key="1">
    <source>
        <dbReference type="ARBA" id="ARBA00006814"/>
    </source>
</evidence>
<dbReference type="Pfam" id="PF01750">
    <property type="entry name" value="HycI"/>
    <property type="match status" value="1"/>
</dbReference>
<dbReference type="PRINTS" id="PR00446">
    <property type="entry name" value="HYDRGNUPTAKE"/>
</dbReference>
<dbReference type="PANTHER" id="PTHR30302:SF1">
    <property type="entry name" value="HYDROGENASE 2 MATURATION PROTEASE"/>
    <property type="match status" value="1"/>
</dbReference>
<dbReference type="GO" id="GO:0004190">
    <property type="term" value="F:aspartic-type endopeptidase activity"/>
    <property type="evidence" value="ECO:0007669"/>
    <property type="project" value="UniProtKB-KW"/>
</dbReference>
<sequence length="151" mass="16106">MTRVLRVLGVGNPILTDDGVGWEIVEEIRRLRPALDAVTVCAGAMGVFDYIVDCERVVLIDSIKSGTVAPGTVLRLSLEDLTPSLDQPTSHGMDIASACRIGEALGYRMPRQISIYALEIADNTTIGEGCTPAVAARIPDVAKEIIAEEAL</sequence>
<dbReference type="AlphaFoldDB" id="A0AA41R6G2"/>
<accession>A0AA41R6G2</accession>
<evidence type="ECO:0000256" key="3">
    <source>
        <dbReference type="ARBA" id="ARBA00022750"/>
    </source>
</evidence>
<evidence type="ECO:0000313" key="6">
    <source>
        <dbReference type="Proteomes" id="UP001165427"/>
    </source>
</evidence>